<feature type="region of interest" description="Disordered" evidence="6">
    <location>
        <begin position="111"/>
        <end position="177"/>
    </location>
</feature>
<evidence type="ECO:0000313" key="8">
    <source>
        <dbReference type="EMBL" id="KAH0743915.1"/>
    </source>
</evidence>
<reference evidence="8 9" key="1">
    <citation type="journal article" date="2021" name="bioRxiv">
        <title>Chromosome-scale and haplotype-resolved genome assembly of a tetraploid potato cultivar.</title>
        <authorList>
            <person name="Sun H."/>
            <person name="Jiao W.-B."/>
            <person name="Krause K."/>
            <person name="Campoy J.A."/>
            <person name="Goel M."/>
            <person name="Folz-Donahue K."/>
            <person name="Kukat C."/>
            <person name="Huettel B."/>
            <person name="Schneeberger K."/>
        </authorList>
    </citation>
    <scope>NUCLEOTIDE SEQUENCE [LARGE SCALE GENOMIC DNA]</scope>
    <source>
        <strain evidence="8">SolTubOtavaFocal</strain>
        <tissue evidence="8">Leaves</tissue>
    </source>
</reference>
<name>A0ABQ7UDZ3_SOLTU</name>
<evidence type="ECO:0000256" key="2">
    <source>
        <dbReference type="ARBA" id="ARBA00023015"/>
    </source>
</evidence>
<organism evidence="8 9">
    <name type="scientific">Solanum tuberosum</name>
    <name type="common">Potato</name>
    <dbReference type="NCBI Taxonomy" id="4113"/>
    <lineage>
        <taxon>Eukaryota</taxon>
        <taxon>Viridiplantae</taxon>
        <taxon>Streptophyta</taxon>
        <taxon>Embryophyta</taxon>
        <taxon>Tracheophyta</taxon>
        <taxon>Spermatophyta</taxon>
        <taxon>Magnoliopsida</taxon>
        <taxon>eudicotyledons</taxon>
        <taxon>Gunneridae</taxon>
        <taxon>Pentapetalae</taxon>
        <taxon>asterids</taxon>
        <taxon>lamiids</taxon>
        <taxon>Solanales</taxon>
        <taxon>Solanaceae</taxon>
        <taxon>Solanoideae</taxon>
        <taxon>Solaneae</taxon>
        <taxon>Solanum</taxon>
    </lineage>
</organism>
<evidence type="ECO:0000256" key="1">
    <source>
        <dbReference type="ARBA" id="ARBA00004123"/>
    </source>
</evidence>
<gene>
    <name evidence="8" type="ORF">KY290_031908</name>
</gene>
<keyword evidence="2" id="KW-0805">Transcription regulation</keyword>
<dbReference type="PROSITE" id="PS50863">
    <property type="entry name" value="B3"/>
    <property type="match status" value="1"/>
</dbReference>
<dbReference type="Pfam" id="PF02362">
    <property type="entry name" value="B3"/>
    <property type="match status" value="1"/>
</dbReference>
<evidence type="ECO:0000256" key="3">
    <source>
        <dbReference type="ARBA" id="ARBA00023125"/>
    </source>
</evidence>
<sequence>MRRPQKIPTDFTDYKSGKFPRKVSLRDKDGNIWPIGVTKTGRTFYFENGWKKFIEENNVELGDFFIFDYDGCGFDFILLGRNGCEKKGVGGLKLAQGMNDEHQKSVELKGINCTSDSGNSSSDDDSDEDYMEEEETEKKSHSKCKYVEEEEEDDDDDDEEEEEEEEENEKDDTFKKNTLGSKETSLCICT</sequence>
<proteinExistence type="predicted"/>
<dbReference type="InterPro" id="IPR015300">
    <property type="entry name" value="DNA-bd_pseudobarrel_sf"/>
</dbReference>
<evidence type="ECO:0000256" key="4">
    <source>
        <dbReference type="ARBA" id="ARBA00023163"/>
    </source>
</evidence>
<comment type="caution">
    <text evidence="8">The sequence shown here is derived from an EMBL/GenBank/DDBJ whole genome shotgun (WGS) entry which is preliminary data.</text>
</comment>
<comment type="subcellular location">
    <subcellularLocation>
        <location evidence="1">Nucleus</location>
    </subcellularLocation>
</comment>
<evidence type="ECO:0000256" key="6">
    <source>
        <dbReference type="SAM" id="MobiDB-lite"/>
    </source>
</evidence>
<dbReference type="SUPFAM" id="SSF101936">
    <property type="entry name" value="DNA-binding pseudobarrel domain"/>
    <property type="match status" value="1"/>
</dbReference>
<dbReference type="PANTHER" id="PTHR31920">
    <property type="entry name" value="B3 DOMAIN-CONTAINING"/>
    <property type="match status" value="1"/>
</dbReference>
<dbReference type="EMBL" id="JAIVGD010000023">
    <property type="protein sequence ID" value="KAH0743915.1"/>
    <property type="molecule type" value="Genomic_DNA"/>
</dbReference>
<protein>
    <recommendedName>
        <fullName evidence="7">TF-B3 domain-containing protein</fullName>
    </recommendedName>
</protein>
<keyword evidence="9" id="KW-1185">Reference proteome</keyword>
<dbReference type="SMART" id="SM01019">
    <property type="entry name" value="B3"/>
    <property type="match status" value="1"/>
</dbReference>
<dbReference type="PANTHER" id="PTHR31920:SF135">
    <property type="entry name" value="B3 DOMAIN-CONTAINING PROTEIN OS03G0621600-RELATED"/>
    <property type="match status" value="1"/>
</dbReference>
<feature type="domain" description="TF-B3" evidence="7">
    <location>
        <begin position="1"/>
        <end position="83"/>
    </location>
</feature>
<keyword evidence="5" id="KW-0539">Nucleus</keyword>
<keyword evidence="3" id="KW-0238">DNA-binding</keyword>
<dbReference type="CDD" id="cd10017">
    <property type="entry name" value="B3_DNA"/>
    <property type="match status" value="1"/>
</dbReference>
<accession>A0ABQ7UDZ3</accession>
<keyword evidence="4" id="KW-0804">Transcription</keyword>
<feature type="compositionally biased region" description="Acidic residues" evidence="6">
    <location>
        <begin position="148"/>
        <end position="170"/>
    </location>
</feature>
<evidence type="ECO:0000313" key="9">
    <source>
        <dbReference type="Proteomes" id="UP000826656"/>
    </source>
</evidence>
<dbReference type="Proteomes" id="UP000826656">
    <property type="component" value="Unassembled WGS sequence"/>
</dbReference>
<dbReference type="Gene3D" id="2.40.330.10">
    <property type="entry name" value="DNA-binding pseudobarrel domain"/>
    <property type="match status" value="1"/>
</dbReference>
<evidence type="ECO:0000259" key="7">
    <source>
        <dbReference type="PROSITE" id="PS50863"/>
    </source>
</evidence>
<dbReference type="InterPro" id="IPR003340">
    <property type="entry name" value="B3_DNA-bd"/>
</dbReference>
<dbReference type="InterPro" id="IPR050655">
    <property type="entry name" value="Plant_B3_domain"/>
</dbReference>
<feature type="compositionally biased region" description="Acidic residues" evidence="6">
    <location>
        <begin position="122"/>
        <end position="135"/>
    </location>
</feature>
<evidence type="ECO:0000256" key="5">
    <source>
        <dbReference type="ARBA" id="ARBA00023242"/>
    </source>
</evidence>